<keyword evidence="6" id="KW-0464">Manganese</keyword>
<keyword evidence="5" id="KW-0460">Magnesium</keyword>
<evidence type="ECO:0000313" key="8">
    <source>
        <dbReference type="EMBL" id="CAA9354771.1"/>
    </source>
</evidence>
<evidence type="ECO:0000256" key="6">
    <source>
        <dbReference type="ARBA" id="ARBA00023211"/>
    </source>
</evidence>
<evidence type="ECO:0000256" key="1">
    <source>
        <dbReference type="ARBA" id="ARBA00001936"/>
    </source>
</evidence>
<dbReference type="PROSITE" id="PS51462">
    <property type="entry name" value="NUDIX"/>
    <property type="match status" value="1"/>
</dbReference>
<dbReference type="InterPro" id="IPR039121">
    <property type="entry name" value="NUDT19"/>
</dbReference>
<dbReference type="GO" id="GO:0016818">
    <property type="term" value="F:hydrolase activity, acting on acid anhydrides, in phosphorus-containing anhydrides"/>
    <property type="evidence" value="ECO:0007669"/>
    <property type="project" value="InterPro"/>
</dbReference>
<dbReference type="SUPFAM" id="SSF55811">
    <property type="entry name" value="Nudix"/>
    <property type="match status" value="1"/>
</dbReference>
<organism evidence="8">
    <name type="scientific">uncultured Nocardioidaceae bacterium</name>
    <dbReference type="NCBI Taxonomy" id="253824"/>
    <lineage>
        <taxon>Bacteria</taxon>
        <taxon>Bacillati</taxon>
        <taxon>Actinomycetota</taxon>
        <taxon>Actinomycetes</taxon>
        <taxon>Propionibacteriales</taxon>
        <taxon>Nocardioidaceae</taxon>
        <taxon>environmental samples</taxon>
    </lineage>
</organism>
<evidence type="ECO:0000256" key="2">
    <source>
        <dbReference type="ARBA" id="ARBA00001946"/>
    </source>
</evidence>
<reference evidence="8" key="1">
    <citation type="submission" date="2020-02" db="EMBL/GenBank/DDBJ databases">
        <authorList>
            <person name="Meier V. D."/>
        </authorList>
    </citation>
    <scope>NUCLEOTIDE SEQUENCE</scope>
    <source>
        <strain evidence="8">AVDCRST_MAG72</strain>
    </source>
</reference>
<sequence length="293" mass="32288">MHAARRLPEHLAAHAQDFAEGGRTPAEPRDASTVVLLRGGASSGPGSLEVYLQRRHLDMAFAAGMFVFPGGGVDRRDFDPDIDWVGPPPARWASVMGTDEALARALVCAAVRETFEESGVLLAGEEADRVVADTTGPEWEEDRRRLETGELSFVDFLRRRGLKLRTDLLRVWGSWLTPAFEPRRYRAWFFVAEVPAGQRTREASTESQGGTWLSVHDALVAVDDGEISMLPPTYCTCMELYDCGVPLDAFATAEERDMVPVEPGVDYDAEGAFLTIPDRLAALAESIGRRTHR</sequence>
<dbReference type="InterPro" id="IPR000086">
    <property type="entry name" value="NUDIX_hydrolase_dom"/>
</dbReference>
<protein>
    <recommendedName>
        <fullName evidence="7">Nudix hydrolase domain-containing protein</fullName>
    </recommendedName>
</protein>
<accession>A0A6J4MCN2</accession>
<gene>
    <name evidence="8" type="ORF">AVDCRST_MAG72-1706</name>
</gene>
<keyword evidence="4" id="KW-0378">Hydrolase</keyword>
<dbReference type="InterPro" id="IPR015797">
    <property type="entry name" value="NUDIX_hydrolase-like_dom_sf"/>
</dbReference>
<dbReference type="GO" id="GO:0046872">
    <property type="term" value="F:metal ion binding"/>
    <property type="evidence" value="ECO:0007669"/>
    <property type="project" value="UniProtKB-KW"/>
</dbReference>
<dbReference type="PANTHER" id="PTHR12318:SF0">
    <property type="entry name" value="ACYL-COENZYME A DIPHOSPHATASE NUDT19"/>
    <property type="match status" value="1"/>
</dbReference>
<dbReference type="Gene3D" id="3.90.79.10">
    <property type="entry name" value="Nucleoside Triphosphate Pyrophosphohydrolase"/>
    <property type="match status" value="1"/>
</dbReference>
<proteinExistence type="predicted"/>
<dbReference type="AlphaFoldDB" id="A0A6J4MCN2"/>
<dbReference type="CDD" id="cd18870">
    <property type="entry name" value="NUDIX_AcylCoAdiphos_Nudt19"/>
    <property type="match status" value="1"/>
</dbReference>
<name>A0A6J4MCN2_9ACTN</name>
<keyword evidence="3" id="KW-0479">Metal-binding</keyword>
<evidence type="ECO:0000256" key="3">
    <source>
        <dbReference type="ARBA" id="ARBA00022723"/>
    </source>
</evidence>
<evidence type="ECO:0000256" key="4">
    <source>
        <dbReference type="ARBA" id="ARBA00022801"/>
    </source>
</evidence>
<dbReference type="PANTHER" id="PTHR12318">
    <property type="entry name" value="TESTOSTERONE-REGULATED PROTEIN RP2"/>
    <property type="match status" value="1"/>
</dbReference>
<dbReference type="EMBL" id="CADCUJ010000075">
    <property type="protein sequence ID" value="CAA9354771.1"/>
    <property type="molecule type" value="Genomic_DNA"/>
</dbReference>
<comment type="cofactor">
    <cofactor evidence="2">
        <name>Mg(2+)</name>
        <dbReference type="ChEBI" id="CHEBI:18420"/>
    </cofactor>
</comment>
<evidence type="ECO:0000256" key="5">
    <source>
        <dbReference type="ARBA" id="ARBA00022842"/>
    </source>
</evidence>
<feature type="domain" description="Nudix hydrolase" evidence="7">
    <location>
        <begin position="27"/>
        <end position="235"/>
    </location>
</feature>
<evidence type="ECO:0000259" key="7">
    <source>
        <dbReference type="PROSITE" id="PS51462"/>
    </source>
</evidence>
<comment type="cofactor">
    <cofactor evidence="1">
        <name>Mn(2+)</name>
        <dbReference type="ChEBI" id="CHEBI:29035"/>
    </cofactor>
</comment>